<proteinExistence type="predicted"/>
<organism evidence="1 2">
    <name type="scientific">Catharanthus roseus</name>
    <name type="common">Madagascar periwinkle</name>
    <name type="synonym">Vinca rosea</name>
    <dbReference type="NCBI Taxonomy" id="4058"/>
    <lineage>
        <taxon>Eukaryota</taxon>
        <taxon>Viridiplantae</taxon>
        <taxon>Streptophyta</taxon>
        <taxon>Embryophyta</taxon>
        <taxon>Tracheophyta</taxon>
        <taxon>Spermatophyta</taxon>
        <taxon>Magnoliopsida</taxon>
        <taxon>eudicotyledons</taxon>
        <taxon>Gunneridae</taxon>
        <taxon>Pentapetalae</taxon>
        <taxon>asterids</taxon>
        <taxon>lamiids</taxon>
        <taxon>Gentianales</taxon>
        <taxon>Apocynaceae</taxon>
        <taxon>Rauvolfioideae</taxon>
        <taxon>Vinceae</taxon>
        <taxon>Catharanthinae</taxon>
        <taxon>Catharanthus</taxon>
    </lineage>
</organism>
<name>A0ACC0A1R2_CATRO</name>
<dbReference type="EMBL" id="CM044707">
    <property type="protein sequence ID" value="KAI5654104.1"/>
    <property type="molecule type" value="Genomic_DNA"/>
</dbReference>
<dbReference type="Proteomes" id="UP001060085">
    <property type="component" value="Linkage Group LG07"/>
</dbReference>
<protein>
    <submittedName>
        <fullName evidence="1">Uncharacterized protein</fullName>
    </submittedName>
</protein>
<sequence>MGKNKEQKKQEELLKTLGDFTSKENWDQFFTIRGSDDSFEWYAEWPQLKDVLSSHLCPSAAPSNSTGSDGMAGEELQILVPGCGNSKLSESLYDAGFRNITNIDFSKVVISDMLRRNVRLRPGMKWRVMDMTNMQFEKENFDAVLDKGGLDALMEPELGSKLGNQYLSEVKRVLRNGGKFICLTLAESHVLGLLFLKFRCGWKMSVHAIPQKSSENSSLLTYMVIAEKDNSVSFSLISSSIKQSSVDRNGNQARGLYEALETENTIRSRCFSGSDVLYSLEDLQIGVKGNLAELNPGRRIQLTLGEQGDSRFTYRAVLHDALQESEPFKYRYGVFLVPKTRAHEWLFSSEEGQWVVVDNSKAARLLMIFLDSSHRDANMDDIQKDLSSLVKQLAPLQVCDNGDEIPFMAASDGVKQRKIVNQVTSSMTGPIIVDDVIYENIDDSISALFRSKDAIFRRLTFQRTEGLIQSEALLTQAGQQKSVSEIEQKKNQSWSKSRKKGNQRRSGAADYSNSLRVYHDYLASSYHSGIISGLMLISSYLGGIATEGGKVNAVVIGLGAGLLPMFLHRCLPILDINVVELDSVVVDLARKYFDFREDGRLKVHITDGIKYVMEVSHNMVDNAITTNPGNLDSPLQGKPTVSSDNVCLAKGISLNKIDLLIVDVDSSDSSSGLTCPAADFVEESFLMAAKCSLSEQGLFAINLVSRSPTVKEMVFSRVKKVFSHIFHLQLKEDVNEVIFALKSETCIEDDHFSEACNALAGLLKLENAAFSQRILDAASKITRVR</sequence>
<gene>
    <name evidence="1" type="ORF">M9H77_31291</name>
</gene>
<evidence type="ECO:0000313" key="1">
    <source>
        <dbReference type="EMBL" id="KAI5654104.1"/>
    </source>
</evidence>
<comment type="caution">
    <text evidence="1">The sequence shown here is derived from an EMBL/GenBank/DDBJ whole genome shotgun (WGS) entry which is preliminary data.</text>
</comment>
<accession>A0ACC0A1R2</accession>
<evidence type="ECO:0000313" key="2">
    <source>
        <dbReference type="Proteomes" id="UP001060085"/>
    </source>
</evidence>
<keyword evidence="2" id="KW-1185">Reference proteome</keyword>
<reference evidence="2" key="1">
    <citation type="journal article" date="2023" name="Nat. Plants">
        <title>Single-cell RNA sequencing provides a high-resolution roadmap for understanding the multicellular compartmentation of specialized metabolism.</title>
        <authorList>
            <person name="Sun S."/>
            <person name="Shen X."/>
            <person name="Li Y."/>
            <person name="Li Y."/>
            <person name="Wang S."/>
            <person name="Li R."/>
            <person name="Zhang H."/>
            <person name="Shen G."/>
            <person name="Guo B."/>
            <person name="Wei J."/>
            <person name="Xu J."/>
            <person name="St-Pierre B."/>
            <person name="Chen S."/>
            <person name="Sun C."/>
        </authorList>
    </citation>
    <scope>NUCLEOTIDE SEQUENCE [LARGE SCALE GENOMIC DNA]</scope>
</reference>